<organism evidence="1 2">
    <name type="scientific">Mesoplasma lactucae ATCC 49193</name>
    <dbReference type="NCBI Taxonomy" id="81460"/>
    <lineage>
        <taxon>Bacteria</taxon>
        <taxon>Bacillati</taxon>
        <taxon>Mycoplasmatota</taxon>
        <taxon>Mollicutes</taxon>
        <taxon>Entomoplasmatales</taxon>
        <taxon>Entomoplasmataceae</taxon>
        <taxon>Mesoplasma</taxon>
    </lineage>
</organism>
<evidence type="ECO:0000313" key="2">
    <source>
        <dbReference type="Proteomes" id="UP000232227"/>
    </source>
</evidence>
<reference evidence="1 2" key="1">
    <citation type="submission" date="2017-09" db="EMBL/GenBank/DDBJ databases">
        <title>SPAdes assembly of the Mesoplasma lactucae genome.</title>
        <authorList>
            <person name="Knight T.F."/>
            <person name="Rubinstein R."/>
            <person name="Citino T."/>
        </authorList>
    </citation>
    <scope>NUCLEOTIDE SEQUENCE [LARGE SCALE GENOMIC DNA]</scope>
    <source>
        <strain evidence="1 2">831-C4</strain>
    </source>
</reference>
<dbReference type="EMBL" id="CP023668">
    <property type="protein sequence ID" value="ATG97441.1"/>
    <property type="molecule type" value="Genomic_DNA"/>
</dbReference>
<proteinExistence type="predicted"/>
<dbReference type="RefSeq" id="WP_096862729.1">
    <property type="nucleotide sequence ID" value="NZ_CP023668.1"/>
</dbReference>
<name>A0A291IRX6_9MOLU</name>
<evidence type="ECO:0000313" key="1">
    <source>
        <dbReference type="EMBL" id="ATG97441.1"/>
    </source>
</evidence>
<dbReference type="KEGG" id="mlac:CP520_01545"/>
<gene>
    <name evidence="1" type="ORF">CP520_01545</name>
</gene>
<dbReference type="AlphaFoldDB" id="A0A291IRX6"/>
<protein>
    <submittedName>
        <fullName evidence="1">Uncharacterized protein</fullName>
    </submittedName>
</protein>
<dbReference type="Proteomes" id="UP000232227">
    <property type="component" value="Chromosome"/>
</dbReference>
<accession>A0A291IRX6</accession>
<sequence length="245" mass="29899">METTKILTDFYNSFKDYKTLDGSLNINPTNSNFDLIKWVDDLRDELYKDDFALAEHVMDKIEDIIPYMEFKYSWQYLRTELIKEKEHMTFRDQVNATQADYYELQTMFTFIFSLLNRLTMLHYISTNEDYFYNLILEEQEKNPEHPNVDAILMQKLKRVTFNNWRYNTKITQYENSFLWSQFLKNARNVDEHYGVLFKIEDPQRFKESTFNFYIEIMLSVYLFLYYLDDYKAEFEQNGGGEDFFL</sequence>
<keyword evidence="2" id="KW-1185">Reference proteome</keyword>